<proteinExistence type="predicted"/>
<evidence type="ECO:0000256" key="1">
    <source>
        <dbReference type="SAM" id="MobiDB-lite"/>
    </source>
</evidence>
<feature type="compositionally biased region" description="Low complexity" evidence="1">
    <location>
        <begin position="12"/>
        <end position="26"/>
    </location>
</feature>
<feature type="region of interest" description="Disordered" evidence="1">
    <location>
        <begin position="1"/>
        <end position="26"/>
    </location>
</feature>
<dbReference type="EMBL" id="MDDG01000002">
    <property type="protein sequence ID" value="OQE44877.1"/>
    <property type="molecule type" value="Genomic_DNA"/>
</dbReference>
<reference evidence="3" key="1">
    <citation type="journal article" date="2017" name="Nat. Microbiol.">
        <title>Global analysis of biosynthetic gene clusters reveals vast potential of secondary metabolite production in Penicillium species.</title>
        <authorList>
            <person name="Nielsen J.C."/>
            <person name="Grijseels S."/>
            <person name="Prigent S."/>
            <person name="Ji B."/>
            <person name="Dainat J."/>
            <person name="Nielsen K.F."/>
            <person name="Frisvad J.C."/>
            <person name="Workman M."/>
            <person name="Nielsen J."/>
        </authorList>
    </citation>
    <scope>NUCLEOTIDE SEQUENCE [LARGE SCALE GENOMIC DNA]</scope>
    <source>
        <strain evidence="3">IBT 31321</strain>
    </source>
</reference>
<keyword evidence="3" id="KW-1185">Reference proteome</keyword>
<organism evidence="2 3">
    <name type="scientific">Penicillium coprophilum</name>
    <dbReference type="NCBI Taxonomy" id="36646"/>
    <lineage>
        <taxon>Eukaryota</taxon>
        <taxon>Fungi</taxon>
        <taxon>Dikarya</taxon>
        <taxon>Ascomycota</taxon>
        <taxon>Pezizomycotina</taxon>
        <taxon>Eurotiomycetes</taxon>
        <taxon>Eurotiomycetidae</taxon>
        <taxon>Eurotiales</taxon>
        <taxon>Aspergillaceae</taxon>
        <taxon>Penicillium</taxon>
    </lineage>
</organism>
<evidence type="ECO:0000313" key="3">
    <source>
        <dbReference type="Proteomes" id="UP000191500"/>
    </source>
</evidence>
<accession>A0A1V6V2H4</accession>
<name>A0A1V6V2H4_9EURO</name>
<evidence type="ECO:0000313" key="2">
    <source>
        <dbReference type="EMBL" id="OQE44877.1"/>
    </source>
</evidence>
<protein>
    <submittedName>
        <fullName evidence="2">Uncharacterized protein</fullName>
    </submittedName>
</protein>
<sequence length="43" mass="4277">MAVHGSPSSEGVSKPATAAANPAVSPSVAQRVSMAFVAWVHGE</sequence>
<dbReference type="Proteomes" id="UP000191500">
    <property type="component" value="Unassembled WGS sequence"/>
</dbReference>
<feature type="compositionally biased region" description="Polar residues" evidence="1">
    <location>
        <begin position="1"/>
        <end position="11"/>
    </location>
</feature>
<dbReference type="AlphaFoldDB" id="A0A1V6V2H4"/>
<gene>
    <name evidence="2" type="ORF">PENCOP_c002G07502</name>
</gene>
<comment type="caution">
    <text evidence="2">The sequence shown here is derived from an EMBL/GenBank/DDBJ whole genome shotgun (WGS) entry which is preliminary data.</text>
</comment>